<feature type="region of interest" description="Disordered" evidence="5">
    <location>
        <begin position="396"/>
        <end position="417"/>
    </location>
</feature>
<feature type="transmembrane region" description="Helical" evidence="6">
    <location>
        <begin position="151"/>
        <end position="174"/>
    </location>
</feature>
<sequence length="417" mass="45716">MAREMDYFVTSKILSYILWVSLFSLWTLVTLVQNSKNAEMDPDIPVNQTQVPTEATIPTPETDLLDPPMGSRCRGYYDVMGQWDPPFNCNAGMYLYCCGTCGYRFCCQFRHDRLDQTACSNYDTPNWANTGKPPAPINEIHNDPDRDRTNMIVYVICGVVAIMVLVGIFTKLGLEKSQGPQTDMTSSRTLTDLLKQPGAGPGDHIRVDGTGGSIQVPIGGNGLSTRTLRSGTDPNHLNNATVVPLGSQLGLAHPHNNLSTTLSLPGPHYNKYASLKAVAETAASEYYKRFPMADITAPGTPTFQPVSLHTKDKSLQPTSDIHTPLTIAVTSTPTQKTKVSKTNTHPLTSSSAFQAWDPSKNHPPTHTGNRRHAYTNKRQFSIETLPELFTQPLGYGTQSAGHANRPYSTNSKTEVTV</sequence>
<dbReference type="PANTHER" id="PTHR31774:SF14">
    <property type="entry name" value="PROTEIN SHISA-8"/>
    <property type="match status" value="1"/>
</dbReference>
<organism evidence="8 9">
    <name type="scientific">Polypterus senegalus</name>
    <name type="common">Senegal bichir</name>
    <dbReference type="NCBI Taxonomy" id="55291"/>
    <lineage>
        <taxon>Eukaryota</taxon>
        <taxon>Metazoa</taxon>
        <taxon>Chordata</taxon>
        <taxon>Craniata</taxon>
        <taxon>Vertebrata</taxon>
        <taxon>Euteleostomi</taxon>
        <taxon>Actinopterygii</taxon>
        <taxon>Polypteriformes</taxon>
        <taxon>Polypteridae</taxon>
        <taxon>Polypterus</taxon>
    </lineage>
</organism>
<gene>
    <name evidence="8" type="primary">Shisa9_2</name>
    <name evidence="8" type="ORF">GTO92_0005334</name>
</gene>
<evidence type="ECO:0000256" key="5">
    <source>
        <dbReference type="SAM" id="MobiDB-lite"/>
    </source>
</evidence>
<dbReference type="Pfam" id="PF13908">
    <property type="entry name" value="Shisa_N"/>
    <property type="match status" value="1"/>
</dbReference>
<feature type="non-terminal residue" evidence="8">
    <location>
        <position position="417"/>
    </location>
</feature>
<dbReference type="Proteomes" id="UP001166052">
    <property type="component" value="Unassembled WGS sequence"/>
</dbReference>
<proteinExistence type="predicted"/>
<accession>A0ABS2Z4Z1</accession>
<feature type="domain" description="Shisa N-terminal" evidence="7">
    <location>
        <begin position="70"/>
        <end position="121"/>
    </location>
</feature>
<evidence type="ECO:0000256" key="4">
    <source>
        <dbReference type="ARBA" id="ARBA00023136"/>
    </source>
</evidence>
<evidence type="ECO:0000256" key="2">
    <source>
        <dbReference type="ARBA" id="ARBA00022692"/>
    </source>
</evidence>
<comment type="subcellular location">
    <subcellularLocation>
        <location evidence="1">Membrane</location>
    </subcellularLocation>
</comment>
<keyword evidence="4 6" id="KW-0472">Membrane</keyword>
<dbReference type="InterPro" id="IPR053891">
    <property type="entry name" value="Shisa_N"/>
</dbReference>
<dbReference type="InterPro" id="IPR026910">
    <property type="entry name" value="Shisa"/>
</dbReference>
<keyword evidence="9" id="KW-1185">Reference proteome</keyword>
<protein>
    <submittedName>
        <fullName evidence="8">SHSA9 protein</fullName>
    </submittedName>
</protein>
<evidence type="ECO:0000259" key="7">
    <source>
        <dbReference type="Pfam" id="PF13908"/>
    </source>
</evidence>
<evidence type="ECO:0000313" key="9">
    <source>
        <dbReference type="Proteomes" id="UP001166052"/>
    </source>
</evidence>
<keyword evidence="3 6" id="KW-1133">Transmembrane helix</keyword>
<dbReference type="PANTHER" id="PTHR31774">
    <property type="entry name" value="PROTEIN SHISA-9-RELATED"/>
    <property type="match status" value="1"/>
</dbReference>
<feature type="transmembrane region" description="Helical" evidence="6">
    <location>
        <begin position="13"/>
        <end position="32"/>
    </location>
</feature>
<comment type="caution">
    <text evidence="8">The sequence shown here is derived from an EMBL/GenBank/DDBJ whole genome shotgun (WGS) entry which is preliminary data.</text>
</comment>
<name>A0ABS2Z4Z1_POLSE</name>
<keyword evidence="2 6" id="KW-0812">Transmembrane</keyword>
<evidence type="ECO:0000256" key="6">
    <source>
        <dbReference type="SAM" id="Phobius"/>
    </source>
</evidence>
<dbReference type="EMBL" id="JAAWVN010022191">
    <property type="protein sequence ID" value="MBN3293535.1"/>
    <property type="molecule type" value="Genomic_DNA"/>
</dbReference>
<feature type="non-terminal residue" evidence="8">
    <location>
        <position position="1"/>
    </location>
</feature>
<reference evidence="8" key="1">
    <citation type="journal article" date="2021" name="Cell">
        <title>Tracing the genetic footprints of vertebrate landing in non-teleost ray-finned fishes.</title>
        <authorList>
            <person name="Bi X."/>
            <person name="Wang K."/>
            <person name="Yang L."/>
            <person name="Pan H."/>
            <person name="Jiang H."/>
            <person name="Wei Q."/>
            <person name="Fang M."/>
            <person name="Yu H."/>
            <person name="Zhu C."/>
            <person name="Cai Y."/>
            <person name="He Y."/>
            <person name="Gan X."/>
            <person name="Zeng H."/>
            <person name="Yu D."/>
            <person name="Zhu Y."/>
            <person name="Jiang H."/>
            <person name="Qiu Q."/>
            <person name="Yang H."/>
            <person name="Zhang Y.E."/>
            <person name="Wang W."/>
            <person name="Zhu M."/>
            <person name="He S."/>
            <person name="Zhang G."/>
        </authorList>
    </citation>
    <scope>NUCLEOTIDE SEQUENCE</scope>
    <source>
        <strain evidence="8">Bchr_001</strain>
    </source>
</reference>
<feature type="compositionally biased region" description="Polar residues" evidence="5">
    <location>
        <begin position="332"/>
        <end position="353"/>
    </location>
</feature>
<evidence type="ECO:0000256" key="3">
    <source>
        <dbReference type="ARBA" id="ARBA00022989"/>
    </source>
</evidence>
<evidence type="ECO:0000256" key="1">
    <source>
        <dbReference type="ARBA" id="ARBA00004370"/>
    </source>
</evidence>
<evidence type="ECO:0000313" key="8">
    <source>
        <dbReference type="EMBL" id="MBN3293535.1"/>
    </source>
</evidence>
<feature type="region of interest" description="Disordered" evidence="5">
    <location>
        <begin position="332"/>
        <end position="372"/>
    </location>
</feature>